<gene>
    <name evidence="1" type="ORF">E1283_27140</name>
</gene>
<keyword evidence="2" id="KW-1185">Reference proteome</keyword>
<dbReference type="AlphaFoldDB" id="A0A4R4SWQ3"/>
<organism evidence="1 2">
    <name type="scientific">Streptomyces hainanensis</name>
    <dbReference type="NCBI Taxonomy" id="402648"/>
    <lineage>
        <taxon>Bacteria</taxon>
        <taxon>Bacillati</taxon>
        <taxon>Actinomycetota</taxon>
        <taxon>Actinomycetes</taxon>
        <taxon>Kitasatosporales</taxon>
        <taxon>Streptomycetaceae</taxon>
        <taxon>Streptomyces</taxon>
    </lineage>
</organism>
<dbReference type="Proteomes" id="UP000295345">
    <property type="component" value="Unassembled WGS sequence"/>
</dbReference>
<accession>A0A4R4SWQ3</accession>
<dbReference type="OrthoDB" id="9873890at2"/>
<sequence length="195" mass="20604">MNNTFEDRLLAELTHEVRLAAATEAPPAPRRRVLTPARAGLGLATAGAAAASFLLLPGGGASPAYAVERQDDGRVVVDFTTYGFDNYDELLADLRAAGVTVIEEPERELRCADGTFLPLPEVEAERVTPDDAFDALPERVTAGIVLVLFGDQVEWPSLTQPDSGEVGIVLNPGDTAIHDTNGAAHSLGFFSGSCE</sequence>
<name>A0A4R4SWQ3_9ACTN</name>
<protein>
    <submittedName>
        <fullName evidence="1">Uncharacterized protein</fullName>
    </submittedName>
</protein>
<dbReference type="EMBL" id="SMKI01000369">
    <property type="protein sequence ID" value="TDC68597.1"/>
    <property type="molecule type" value="Genomic_DNA"/>
</dbReference>
<proteinExistence type="predicted"/>
<evidence type="ECO:0000313" key="2">
    <source>
        <dbReference type="Proteomes" id="UP000295345"/>
    </source>
</evidence>
<dbReference type="RefSeq" id="WP_132820796.1">
    <property type="nucleotide sequence ID" value="NZ_SMKI01000369.1"/>
</dbReference>
<comment type="caution">
    <text evidence="1">The sequence shown here is derived from an EMBL/GenBank/DDBJ whole genome shotgun (WGS) entry which is preliminary data.</text>
</comment>
<evidence type="ECO:0000313" key="1">
    <source>
        <dbReference type="EMBL" id="TDC68597.1"/>
    </source>
</evidence>
<reference evidence="1 2" key="1">
    <citation type="submission" date="2019-03" db="EMBL/GenBank/DDBJ databases">
        <title>Draft genome sequences of novel Actinobacteria.</title>
        <authorList>
            <person name="Sahin N."/>
            <person name="Ay H."/>
            <person name="Saygin H."/>
        </authorList>
    </citation>
    <scope>NUCLEOTIDE SEQUENCE [LARGE SCALE GENOMIC DNA]</scope>
    <source>
        <strain evidence="1 2">DSM 41900</strain>
    </source>
</reference>